<organism evidence="2 3">
    <name type="scientific">Peribacillus frigoritolerans</name>
    <dbReference type="NCBI Taxonomy" id="450367"/>
    <lineage>
        <taxon>Bacteria</taxon>
        <taxon>Bacillati</taxon>
        <taxon>Bacillota</taxon>
        <taxon>Bacilli</taxon>
        <taxon>Bacillales</taxon>
        <taxon>Bacillaceae</taxon>
        <taxon>Peribacillus</taxon>
    </lineage>
</organism>
<name>A0AA90NYR7_9BACI</name>
<evidence type="ECO:0000313" key="3">
    <source>
        <dbReference type="Proteomes" id="UP001178275"/>
    </source>
</evidence>
<dbReference type="AlphaFoldDB" id="A0AA90NYR7"/>
<sequence length="49" mass="5730">MIKLRHPHYIPHKKSAYSPRMAHPTSMRMPMKKPFGDNPQMAIIDLSKN</sequence>
<dbReference type="Proteomes" id="UP001178275">
    <property type="component" value="Unassembled WGS sequence"/>
</dbReference>
<evidence type="ECO:0000256" key="1">
    <source>
        <dbReference type="SAM" id="MobiDB-lite"/>
    </source>
</evidence>
<dbReference type="RefSeq" id="WP_305274906.1">
    <property type="nucleotide sequence ID" value="NZ_JAUUTW010000001.1"/>
</dbReference>
<dbReference type="EMBL" id="JAUUTW010000001">
    <property type="protein sequence ID" value="MDP1449692.1"/>
    <property type="molecule type" value="Genomic_DNA"/>
</dbReference>
<gene>
    <name evidence="2" type="ORF">Q8G36_01280</name>
</gene>
<protein>
    <submittedName>
        <fullName evidence="2">Uncharacterized protein</fullName>
    </submittedName>
</protein>
<proteinExistence type="predicted"/>
<accession>A0AA90NYR7</accession>
<evidence type="ECO:0000313" key="2">
    <source>
        <dbReference type="EMBL" id="MDP1449692.1"/>
    </source>
</evidence>
<comment type="caution">
    <text evidence="2">The sequence shown here is derived from an EMBL/GenBank/DDBJ whole genome shotgun (WGS) entry which is preliminary data.</text>
</comment>
<reference evidence="2" key="1">
    <citation type="submission" date="2023-07" db="EMBL/GenBank/DDBJ databases">
        <title>Murine gut Bacillus species.</title>
        <authorList>
            <person name="Gutman E."/>
            <person name="Hashuel R."/>
            <person name="Litvak Y."/>
        </authorList>
    </citation>
    <scope>NUCLEOTIDE SEQUENCE</scope>
    <source>
        <strain evidence="2">RU293</strain>
    </source>
</reference>
<feature type="region of interest" description="Disordered" evidence="1">
    <location>
        <begin position="12"/>
        <end position="39"/>
    </location>
</feature>